<dbReference type="Proteomes" id="UP000317835">
    <property type="component" value="Chromosome"/>
</dbReference>
<evidence type="ECO:0000313" key="5">
    <source>
        <dbReference type="EMBL" id="QDV32327.1"/>
    </source>
</evidence>
<dbReference type="InterPro" id="IPR050764">
    <property type="entry name" value="CbbQ/NirQ/NorQ/GpvN"/>
</dbReference>
<dbReference type="InterPro" id="IPR011703">
    <property type="entry name" value="ATPase_AAA-3"/>
</dbReference>
<dbReference type="PANTHER" id="PTHR42759:SF1">
    <property type="entry name" value="MAGNESIUM-CHELATASE SUBUNIT CHLD"/>
    <property type="match status" value="1"/>
</dbReference>
<dbReference type="SUPFAM" id="SSF52540">
    <property type="entry name" value="P-loop containing nucleoside triphosphate hydrolases"/>
    <property type="match status" value="1"/>
</dbReference>
<evidence type="ECO:0000313" key="6">
    <source>
        <dbReference type="Proteomes" id="UP000317835"/>
    </source>
</evidence>
<proteinExistence type="inferred from homology"/>
<dbReference type="InterPro" id="IPR003593">
    <property type="entry name" value="AAA+_ATPase"/>
</dbReference>
<dbReference type="GO" id="GO:0005524">
    <property type="term" value="F:ATP binding"/>
    <property type="evidence" value="ECO:0007669"/>
    <property type="project" value="UniProtKB-KW"/>
</dbReference>
<keyword evidence="2" id="KW-0067">ATP-binding</keyword>
<dbReference type="CDD" id="cd00009">
    <property type="entry name" value="AAA"/>
    <property type="match status" value="1"/>
</dbReference>
<keyword evidence="1" id="KW-0547">Nucleotide-binding</keyword>
<dbReference type="Pfam" id="PF07726">
    <property type="entry name" value="AAA_3"/>
    <property type="match status" value="1"/>
</dbReference>
<keyword evidence="6" id="KW-1185">Reference proteome</keyword>
<comment type="similarity">
    <text evidence="3">Belongs to the MoxR family.</text>
</comment>
<dbReference type="AlphaFoldDB" id="A0A518GUR3"/>
<evidence type="ECO:0000259" key="4">
    <source>
        <dbReference type="SMART" id="SM00382"/>
    </source>
</evidence>
<dbReference type="InterPro" id="IPR027417">
    <property type="entry name" value="P-loop_NTPase"/>
</dbReference>
<name>A0A518GUR3_9BACT</name>
<dbReference type="PIRSF" id="PIRSF002849">
    <property type="entry name" value="AAA_ATPase_chaperone_MoxR_prd"/>
    <property type="match status" value="1"/>
</dbReference>
<feature type="domain" description="AAA+ ATPase" evidence="4">
    <location>
        <begin position="51"/>
        <end position="198"/>
    </location>
</feature>
<sequence>MEAGNGPAAPFNDLAALAALADASRRMRAEIARVIIGQEEVVEQLLIGLFARGHVLLVGVPGLAKTLLVGTVAKILHLSFRRIQFTPDMMPSDITGTDILQDDPDTGRRRFVFIRGPLFSHVVLADEVNRTPPKTQAALLEAMQERHVSAGGQTYDLPDPFFVLATQNPIEQEGTYPLPEAQLDRFMLEVRVPYPTPDDELEILRRTTGEAVPEPEAFLEAAQILELQRLVRRVPVPEHVFRFARDLVRASRPDQPEATEFVRKSVSWGAGPRAGQALILGAKARAVLLGRFAASPDDVRAVARPVLRHRIVTTFHAEAEGIDADRVIDRLLRDVPEPLQQAAGRLAGPA</sequence>
<dbReference type="GO" id="GO:0016887">
    <property type="term" value="F:ATP hydrolysis activity"/>
    <property type="evidence" value="ECO:0007669"/>
    <property type="project" value="InterPro"/>
</dbReference>
<dbReference type="KEGG" id="tpla:ElP_01550"/>
<dbReference type="SMART" id="SM00382">
    <property type="entry name" value="AAA"/>
    <property type="match status" value="1"/>
</dbReference>
<evidence type="ECO:0000256" key="3">
    <source>
        <dbReference type="ARBA" id="ARBA00061607"/>
    </source>
</evidence>
<dbReference type="Pfam" id="PF17863">
    <property type="entry name" value="AAA_lid_2"/>
    <property type="match status" value="1"/>
</dbReference>
<dbReference type="Gene3D" id="3.40.50.300">
    <property type="entry name" value="P-loop containing nucleotide triphosphate hydrolases"/>
    <property type="match status" value="1"/>
</dbReference>
<organism evidence="5 6">
    <name type="scientific">Tautonia plasticadhaerens</name>
    <dbReference type="NCBI Taxonomy" id="2527974"/>
    <lineage>
        <taxon>Bacteria</taxon>
        <taxon>Pseudomonadati</taxon>
        <taxon>Planctomycetota</taxon>
        <taxon>Planctomycetia</taxon>
        <taxon>Isosphaerales</taxon>
        <taxon>Isosphaeraceae</taxon>
        <taxon>Tautonia</taxon>
    </lineage>
</organism>
<evidence type="ECO:0000256" key="1">
    <source>
        <dbReference type="ARBA" id="ARBA00022741"/>
    </source>
</evidence>
<dbReference type="OrthoDB" id="9773454at2"/>
<dbReference type="RefSeq" id="WP_145266343.1">
    <property type="nucleotide sequence ID" value="NZ_CP036426.1"/>
</dbReference>
<protein>
    <submittedName>
        <fullName evidence="5">ATPase family associated with various cellular activities (AAA)</fullName>
    </submittedName>
</protein>
<dbReference type="Gene3D" id="1.10.8.80">
    <property type="entry name" value="Magnesium chelatase subunit I, C-Terminal domain"/>
    <property type="match status" value="1"/>
</dbReference>
<dbReference type="EMBL" id="CP036426">
    <property type="protein sequence ID" value="QDV32327.1"/>
    <property type="molecule type" value="Genomic_DNA"/>
</dbReference>
<reference evidence="5 6" key="1">
    <citation type="submission" date="2019-02" db="EMBL/GenBank/DDBJ databases">
        <title>Deep-cultivation of Planctomycetes and their phenomic and genomic characterization uncovers novel biology.</title>
        <authorList>
            <person name="Wiegand S."/>
            <person name="Jogler M."/>
            <person name="Boedeker C."/>
            <person name="Pinto D."/>
            <person name="Vollmers J."/>
            <person name="Rivas-Marin E."/>
            <person name="Kohn T."/>
            <person name="Peeters S.H."/>
            <person name="Heuer A."/>
            <person name="Rast P."/>
            <person name="Oberbeckmann S."/>
            <person name="Bunk B."/>
            <person name="Jeske O."/>
            <person name="Meyerdierks A."/>
            <person name="Storesund J.E."/>
            <person name="Kallscheuer N."/>
            <person name="Luecker S."/>
            <person name="Lage O.M."/>
            <person name="Pohl T."/>
            <person name="Merkel B.J."/>
            <person name="Hornburger P."/>
            <person name="Mueller R.-W."/>
            <person name="Bruemmer F."/>
            <person name="Labrenz M."/>
            <person name="Spormann A.M."/>
            <person name="Op den Camp H."/>
            <person name="Overmann J."/>
            <person name="Amann R."/>
            <person name="Jetten M.S.M."/>
            <person name="Mascher T."/>
            <person name="Medema M.H."/>
            <person name="Devos D.P."/>
            <person name="Kaster A.-K."/>
            <person name="Ovreas L."/>
            <person name="Rohde M."/>
            <person name="Galperin M.Y."/>
            <person name="Jogler C."/>
        </authorList>
    </citation>
    <scope>NUCLEOTIDE SEQUENCE [LARGE SCALE GENOMIC DNA]</scope>
    <source>
        <strain evidence="5 6">ElP</strain>
    </source>
</reference>
<accession>A0A518GUR3</accession>
<dbReference type="FunFam" id="3.40.50.300:FF:000640">
    <property type="entry name" value="MoxR family ATPase"/>
    <property type="match status" value="1"/>
</dbReference>
<evidence type="ECO:0000256" key="2">
    <source>
        <dbReference type="ARBA" id="ARBA00022840"/>
    </source>
</evidence>
<gene>
    <name evidence="5" type="ORF">ElP_01550</name>
</gene>
<dbReference type="PANTHER" id="PTHR42759">
    <property type="entry name" value="MOXR FAMILY PROTEIN"/>
    <property type="match status" value="1"/>
</dbReference>
<dbReference type="InterPro" id="IPR041628">
    <property type="entry name" value="ChlI/MoxR_AAA_lid"/>
</dbReference>